<gene>
    <name evidence="1" type="ORF">QBC42DRAFT_162817</name>
</gene>
<name>A0AAV9HJ91_9PEZI</name>
<comment type="caution">
    <text evidence="1">The sequence shown here is derived from an EMBL/GenBank/DDBJ whole genome shotgun (WGS) entry which is preliminary data.</text>
</comment>
<keyword evidence="2" id="KW-1185">Reference proteome</keyword>
<organism evidence="1 2">
    <name type="scientific">Cladorrhinum samala</name>
    <dbReference type="NCBI Taxonomy" id="585594"/>
    <lineage>
        <taxon>Eukaryota</taxon>
        <taxon>Fungi</taxon>
        <taxon>Dikarya</taxon>
        <taxon>Ascomycota</taxon>
        <taxon>Pezizomycotina</taxon>
        <taxon>Sordariomycetes</taxon>
        <taxon>Sordariomycetidae</taxon>
        <taxon>Sordariales</taxon>
        <taxon>Podosporaceae</taxon>
        <taxon>Cladorrhinum</taxon>
    </lineage>
</organism>
<accession>A0AAV9HJ91</accession>
<dbReference type="Proteomes" id="UP001321749">
    <property type="component" value="Unassembled WGS sequence"/>
</dbReference>
<dbReference type="SUPFAM" id="SSF49870">
    <property type="entry name" value="Osmotin, thaumatin-like protein"/>
    <property type="match status" value="1"/>
</dbReference>
<dbReference type="AlphaFoldDB" id="A0AAV9HJ91"/>
<evidence type="ECO:0000313" key="2">
    <source>
        <dbReference type="Proteomes" id="UP001321749"/>
    </source>
</evidence>
<protein>
    <recommendedName>
        <fullName evidence="3">Cellulase</fullName>
    </recommendedName>
</protein>
<feature type="non-terminal residue" evidence="1">
    <location>
        <position position="1"/>
    </location>
</feature>
<reference evidence="1" key="2">
    <citation type="submission" date="2023-06" db="EMBL/GenBank/DDBJ databases">
        <authorList>
            <consortium name="Lawrence Berkeley National Laboratory"/>
            <person name="Mondo S.J."/>
            <person name="Hensen N."/>
            <person name="Bonometti L."/>
            <person name="Westerberg I."/>
            <person name="Brannstrom I.O."/>
            <person name="Guillou S."/>
            <person name="Cros-Aarteil S."/>
            <person name="Calhoun S."/>
            <person name="Haridas S."/>
            <person name="Kuo A."/>
            <person name="Pangilinan J."/>
            <person name="Riley R."/>
            <person name="Labutti K."/>
            <person name="Andreopoulos B."/>
            <person name="Lipzen A."/>
            <person name="Chen C."/>
            <person name="Yanf M."/>
            <person name="Daum C."/>
            <person name="Ng V."/>
            <person name="Clum A."/>
            <person name="Steindorff A."/>
            <person name="Ohm R."/>
            <person name="Martin F."/>
            <person name="Silar P."/>
            <person name="Natvig D."/>
            <person name="Lalanne C."/>
            <person name="Gautier V."/>
            <person name="Ament-Velasquez S.L."/>
            <person name="Kruys A."/>
            <person name="Hutchinson M.I."/>
            <person name="Powell A.J."/>
            <person name="Barry K."/>
            <person name="Miller A.N."/>
            <person name="Grigoriev I.V."/>
            <person name="Debuchy R."/>
            <person name="Gladieux P."/>
            <person name="Thoren M.H."/>
            <person name="Johannesson H."/>
        </authorList>
    </citation>
    <scope>NUCLEOTIDE SEQUENCE</scope>
    <source>
        <strain evidence="1">PSN324</strain>
    </source>
</reference>
<evidence type="ECO:0008006" key="3">
    <source>
        <dbReference type="Google" id="ProtNLM"/>
    </source>
</evidence>
<reference evidence="1" key="1">
    <citation type="journal article" date="2023" name="Mol. Phylogenet. Evol.">
        <title>Genome-scale phylogeny and comparative genomics of the fungal order Sordariales.</title>
        <authorList>
            <person name="Hensen N."/>
            <person name="Bonometti L."/>
            <person name="Westerberg I."/>
            <person name="Brannstrom I.O."/>
            <person name="Guillou S."/>
            <person name="Cros-Aarteil S."/>
            <person name="Calhoun S."/>
            <person name="Haridas S."/>
            <person name="Kuo A."/>
            <person name="Mondo S."/>
            <person name="Pangilinan J."/>
            <person name="Riley R."/>
            <person name="LaButti K."/>
            <person name="Andreopoulos B."/>
            <person name="Lipzen A."/>
            <person name="Chen C."/>
            <person name="Yan M."/>
            <person name="Daum C."/>
            <person name="Ng V."/>
            <person name="Clum A."/>
            <person name="Steindorff A."/>
            <person name="Ohm R.A."/>
            <person name="Martin F."/>
            <person name="Silar P."/>
            <person name="Natvig D.O."/>
            <person name="Lalanne C."/>
            <person name="Gautier V."/>
            <person name="Ament-Velasquez S.L."/>
            <person name="Kruys A."/>
            <person name="Hutchinson M.I."/>
            <person name="Powell A.J."/>
            <person name="Barry K."/>
            <person name="Miller A.N."/>
            <person name="Grigoriev I.V."/>
            <person name="Debuchy R."/>
            <person name="Gladieux P."/>
            <person name="Hiltunen Thoren M."/>
            <person name="Johannesson H."/>
        </authorList>
    </citation>
    <scope>NUCLEOTIDE SEQUENCE</scope>
    <source>
        <strain evidence="1">PSN324</strain>
    </source>
</reference>
<proteinExistence type="predicted"/>
<dbReference type="InterPro" id="IPR037176">
    <property type="entry name" value="Osmotin/thaumatin-like_sf"/>
</dbReference>
<evidence type="ECO:0000313" key="1">
    <source>
        <dbReference type="EMBL" id="KAK4459733.1"/>
    </source>
</evidence>
<dbReference type="EMBL" id="MU865029">
    <property type="protein sequence ID" value="KAK4459733.1"/>
    <property type="molecule type" value="Genomic_DNA"/>
</dbReference>
<sequence>KGPAFFTFAYTNLAGVDLTTTHDKNPGVPDPSNGFQQPGIMKNGAVASVVAPTGWAGKISFNVAGKKILGDESLIEAAYKLTTEAWAYGVVDVSYVDGYTVPITCKCRSSGKFLSGCVNPKLWQQSSPCPSPNGEGACKNPMRGTGTKVAHPWFQPCQGLAYTFDDDNDAVSSGECQSGIIDC</sequence>
<feature type="non-terminal residue" evidence="1">
    <location>
        <position position="183"/>
    </location>
</feature>